<dbReference type="SUPFAM" id="SSF56349">
    <property type="entry name" value="DNA breaking-rejoining enzymes"/>
    <property type="match status" value="1"/>
</dbReference>
<dbReference type="GO" id="GO:0003677">
    <property type="term" value="F:DNA binding"/>
    <property type="evidence" value="ECO:0007669"/>
    <property type="project" value="InterPro"/>
</dbReference>
<evidence type="ECO:0000256" key="1">
    <source>
        <dbReference type="ARBA" id="ARBA00023172"/>
    </source>
</evidence>
<evidence type="ECO:0000259" key="2">
    <source>
        <dbReference type="PROSITE" id="PS51898"/>
    </source>
</evidence>
<dbReference type="InterPro" id="IPR013762">
    <property type="entry name" value="Integrase-like_cat_sf"/>
</dbReference>
<dbReference type="GO" id="GO:0006310">
    <property type="term" value="P:DNA recombination"/>
    <property type="evidence" value="ECO:0007669"/>
    <property type="project" value="UniProtKB-KW"/>
</dbReference>
<comment type="caution">
    <text evidence="3">The sequence shown here is derived from an EMBL/GenBank/DDBJ whole genome shotgun (WGS) entry which is preliminary data.</text>
</comment>
<proteinExistence type="predicted"/>
<dbReference type="PROSITE" id="PS51898">
    <property type="entry name" value="TYR_RECOMBINASE"/>
    <property type="match status" value="1"/>
</dbReference>
<name>A0A5J4RS17_9ZZZZ</name>
<gene>
    <name evidence="3" type="ORF">EZS27_016033</name>
</gene>
<dbReference type="InterPro" id="IPR002104">
    <property type="entry name" value="Integrase_catalytic"/>
</dbReference>
<accession>A0A5J4RS17</accession>
<feature type="domain" description="Tyr recombinase" evidence="2">
    <location>
        <begin position="1"/>
        <end position="89"/>
    </location>
</feature>
<dbReference type="EMBL" id="SNRY01000860">
    <property type="protein sequence ID" value="KAA6335771.1"/>
    <property type="molecule type" value="Genomic_DNA"/>
</dbReference>
<dbReference type="Gene3D" id="1.10.443.10">
    <property type="entry name" value="Intergrase catalytic core"/>
    <property type="match status" value="1"/>
</dbReference>
<organism evidence="3">
    <name type="scientific">termite gut metagenome</name>
    <dbReference type="NCBI Taxonomy" id="433724"/>
    <lineage>
        <taxon>unclassified sequences</taxon>
        <taxon>metagenomes</taxon>
        <taxon>organismal metagenomes</taxon>
    </lineage>
</organism>
<reference evidence="3" key="1">
    <citation type="submission" date="2019-03" db="EMBL/GenBank/DDBJ databases">
        <title>Single cell metagenomics reveals metabolic interactions within the superorganism composed of flagellate Streblomastix strix and complex community of Bacteroidetes bacteria on its surface.</title>
        <authorList>
            <person name="Treitli S.C."/>
            <person name="Kolisko M."/>
            <person name="Husnik F."/>
            <person name="Keeling P."/>
            <person name="Hampl V."/>
        </authorList>
    </citation>
    <scope>NUCLEOTIDE SEQUENCE</scope>
    <source>
        <strain evidence="3">STM</strain>
    </source>
</reference>
<dbReference type="InterPro" id="IPR011010">
    <property type="entry name" value="DNA_brk_join_enz"/>
</dbReference>
<evidence type="ECO:0000313" key="3">
    <source>
        <dbReference type="EMBL" id="KAA6335771.1"/>
    </source>
</evidence>
<dbReference type="AlphaFoldDB" id="A0A5J4RS17"/>
<dbReference type="GO" id="GO:0015074">
    <property type="term" value="P:DNA integration"/>
    <property type="evidence" value="ECO:0007669"/>
    <property type="project" value="InterPro"/>
</dbReference>
<protein>
    <submittedName>
        <fullName evidence="3">Tyrosine recombinase XerC</fullName>
    </submittedName>
</protein>
<sequence>TGGNGKVFKLQHHVNVNWQLKRLAKAAGIDKRLTFHMSRFTFATTICLTGGVPIETLSQMMGHLSIRTTQIYAEVTRTKINEDMNNLAKHIEGKYAFSDVAPIKKRVKKIKFDNN</sequence>
<dbReference type="Pfam" id="PF00589">
    <property type="entry name" value="Phage_integrase"/>
    <property type="match status" value="1"/>
</dbReference>
<keyword evidence="1" id="KW-0233">DNA recombination</keyword>
<feature type="non-terminal residue" evidence="3">
    <location>
        <position position="1"/>
    </location>
</feature>